<comment type="caution">
    <text evidence="13">The sequence shown here is derived from an EMBL/GenBank/DDBJ whole genome shotgun (WGS) entry which is preliminary data.</text>
</comment>
<organism evidence="13 14">
    <name type="scientific">Danionella cerebrum</name>
    <dbReference type="NCBI Taxonomy" id="2873325"/>
    <lineage>
        <taxon>Eukaryota</taxon>
        <taxon>Metazoa</taxon>
        <taxon>Chordata</taxon>
        <taxon>Craniata</taxon>
        <taxon>Vertebrata</taxon>
        <taxon>Euteleostomi</taxon>
        <taxon>Actinopterygii</taxon>
        <taxon>Neopterygii</taxon>
        <taxon>Teleostei</taxon>
        <taxon>Ostariophysi</taxon>
        <taxon>Cypriniformes</taxon>
        <taxon>Danionidae</taxon>
        <taxon>Danioninae</taxon>
        <taxon>Danionella</taxon>
    </lineage>
</organism>
<keyword evidence="7 11" id="KW-0802">TPR repeat</keyword>
<dbReference type="GO" id="GO:0005886">
    <property type="term" value="C:plasma membrane"/>
    <property type="evidence" value="ECO:0007669"/>
    <property type="project" value="UniProtKB-SubCell"/>
</dbReference>
<keyword evidence="14" id="KW-1185">Reference proteome</keyword>
<evidence type="ECO:0000256" key="10">
    <source>
        <dbReference type="ARBA" id="ARBA00073841"/>
    </source>
</evidence>
<dbReference type="PANTHER" id="PTHR23083">
    <property type="entry name" value="TETRATRICOPEPTIDE REPEAT PROTEIN, TPR"/>
    <property type="match status" value="1"/>
</dbReference>
<keyword evidence="3" id="KW-1003">Cell membrane</keyword>
<proteinExistence type="predicted"/>
<dbReference type="SUPFAM" id="SSF48452">
    <property type="entry name" value="TPR-like"/>
    <property type="match status" value="2"/>
</dbReference>
<feature type="repeat" description="TPR" evidence="11">
    <location>
        <begin position="771"/>
        <end position="804"/>
    </location>
</feature>
<sequence>MESRRRSLTPSTMRESHPALTSLVAVERGLRDAGGMSARLSFSQFRLEAEVDRCRAECQWDKIPSLVEQLAAARLHEDDDYRTLLLAEAQLEECLIENMTLLKNSTPLTEHSQPKLARAKAHLDSILCRGRLEPHYLNEALLLLAKVHYVQGCYRDAQGMCARAGVDDFSQNEQPVYQLRMLAEAFVIKGLSLDHQSMSGASRVRLFEKEEESQVCYLMACDAALLYLQELDKTVCTPTSKTAKLGSSVTPLDWDPGFFLQAALQSTYLSLLRKGHLAQGTHQLRRVLRAVESRGSQSFRKTVARRLAEVLLGSVCEDAYWGPLSPPPPGWLKKEGATHPKDAIYPSSKPPQRYCTEGAFCPQDVVEEAVLVLLITESMASGETVISRTPEHREERESSIEDASSVYDLLSIGMARRGQYSMLSECLERAMKFSFNEFHLWYQLGLSLMASGKNEGAVSVLKECAIMRPWDPIPPLLAAKVCINHIHWLEDAVTLSAGVLALGEAAGESLPRAHLAMGLCRSLQASDATLKADRDEFNRRALQSLRKAHALDPQDPQISFYLSLQLALVRQVTEAMEPLQLALNVRGDDLNSLHLLALLLSAQKQYQHAFDTLKLILNQHPDNFNLLFTKVKLEEILLSPSAALQTCSEMLQLWQSRYDFTRLSEDDDTSSIPPEPGPLSRKPSGLHLTLPDFQEAETGSQSAPSLAVSRLEQAMSEVSALSSAHRHGPAYIWTTLERIWLQAGELFIADGRMREAQFCVQEAGTLFPTSHSVLLLKGRVAELRGNHTEAKSLYDEALAINPRGHHILIHLGKLLVRMGRMGLGEKMLRDAIQLQNTSHEAWSCLGEVLQSMGSTQAPDCFLTALELESSCPIRPFTIIPREL</sequence>
<dbReference type="InterPro" id="IPR045819">
    <property type="entry name" value="TTC7_N"/>
</dbReference>
<evidence type="ECO:0000256" key="11">
    <source>
        <dbReference type="PROSITE-ProRule" id="PRU00339"/>
    </source>
</evidence>
<comment type="subcellular location">
    <subcellularLocation>
        <location evidence="1">Cell membrane</location>
    </subcellularLocation>
    <subcellularLocation>
        <location evidence="2">Cytoplasm</location>
    </subcellularLocation>
</comment>
<dbReference type="GO" id="GO:0072659">
    <property type="term" value="P:protein localization to plasma membrane"/>
    <property type="evidence" value="ECO:0007669"/>
    <property type="project" value="TreeGrafter"/>
</dbReference>
<evidence type="ECO:0000313" key="14">
    <source>
        <dbReference type="Proteomes" id="UP000316079"/>
    </source>
</evidence>
<dbReference type="GO" id="GO:0046854">
    <property type="term" value="P:phosphatidylinositol phosphate biosynthetic process"/>
    <property type="evidence" value="ECO:0007669"/>
    <property type="project" value="TreeGrafter"/>
</dbReference>
<evidence type="ECO:0000256" key="2">
    <source>
        <dbReference type="ARBA" id="ARBA00004496"/>
    </source>
</evidence>
<dbReference type="PANTHER" id="PTHR23083:SF475">
    <property type="entry name" value="TETRATRICOPEPTIDE REPEAT PROTEIN 7A"/>
    <property type="match status" value="1"/>
</dbReference>
<keyword evidence="6" id="KW-0677">Repeat</keyword>
<comment type="function">
    <text evidence="9">Component of a complex required to localize phosphatidylinositol 4-kinase (PI4K) to the plasma membrane. The complex acts as a regulator of phosphatidylinositol 4-phosphate (PtdIns(4)P) synthesis. In the complex, plays a central role in bridging PI4KA to EFR3B and HYCC1, via direct interactions.</text>
</comment>
<protein>
    <recommendedName>
        <fullName evidence="10">Tetratricopeptide repeat protein 7A</fullName>
    </recommendedName>
</protein>
<dbReference type="Gene3D" id="1.25.40.10">
    <property type="entry name" value="Tetratricopeptide repeat domain"/>
    <property type="match status" value="2"/>
</dbReference>
<dbReference type="Pfam" id="PF19440">
    <property type="entry name" value="TTC7_N"/>
    <property type="match status" value="1"/>
</dbReference>
<dbReference type="SMART" id="SM00028">
    <property type="entry name" value="TPR"/>
    <property type="match status" value="6"/>
</dbReference>
<evidence type="ECO:0000256" key="8">
    <source>
        <dbReference type="ARBA" id="ARBA00023136"/>
    </source>
</evidence>
<dbReference type="STRING" id="623744.A0A553QFM9"/>
<keyword evidence="8" id="KW-0472">Membrane</keyword>
<keyword evidence="5" id="KW-0597">Phosphoprotein</keyword>
<dbReference type="PROSITE" id="PS50005">
    <property type="entry name" value="TPR"/>
    <property type="match status" value="1"/>
</dbReference>
<evidence type="ECO:0000313" key="13">
    <source>
        <dbReference type="EMBL" id="TRY88729.1"/>
    </source>
</evidence>
<gene>
    <name evidence="13" type="ORF">DNTS_029667</name>
</gene>
<dbReference type="InterPro" id="IPR011990">
    <property type="entry name" value="TPR-like_helical_dom_sf"/>
</dbReference>
<name>A0A553QFM9_9TELE</name>
<evidence type="ECO:0000256" key="6">
    <source>
        <dbReference type="ARBA" id="ARBA00022737"/>
    </source>
</evidence>
<evidence type="ECO:0000256" key="4">
    <source>
        <dbReference type="ARBA" id="ARBA00022490"/>
    </source>
</evidence>
<dbReference type="FunFam" id="1.25.40.10:FF:000105">
    <property type="entry name" value="Tetratricopeptide repeat domain 7A"/>
    <property type="match status" value="1"/>
</dbReference>
<dbReference type="EMBL" id="SRMA01026025">
    <property type="protein sequence ID" value="TRY88729.1"/>
    <property type="molecule type" value="Genomic_DNA"/>
</dbReference>
<dbReference type="AlphaFoldDB" id="A0A553QFM9"/>
<reference evidence="13 14" key="1">
    <citation type="journal article" date="2019" name="Sci. Data">
        <title>Hybrid genome assembly and annotation of Danionella translucida.</title>
        <authorList>
            <person name="Kadobianskyi M."/>
            <person name="Schulze L."/>
            <person name="Schuelke M."/>
            <person name="Judkewitz B."/>
        </authorList>
    </citation>
    <scope>NUCLEOTIDE SEQUENCE [LARGE SCALE GENOMIC DNA]</scope>
    <source>
        <strain evidence="13 14">Bolton</strain>
    </source>
</reference>
<dbReference type="OrthoDB" id="29013at2759"/>
<feature type="domain" description="Tetratricopeptide repeat protein 7 N-terminal" evidence="12">
    <location>
        <begin position="36"/>
        <end position="427"/>
    </location>
</feature>
<evidence type="ECO:0000259" key="12">
    <source>
        <dbReference type="Pfam" id="PF19440"/>
    </source>
</evidence>
<dbReference type="InterPro" id="IPR019734">
    <property type="entry name" value="TPR_rpt"/>
</dbReference>
<accession>A0A553QFM9</accession>
<dbReference type="GO" id="GO:0005737">
    <property type="term" value="C:cytoplasm"/>
    <property type="evidence" value="ECO:0007669"/>
    <property type="project" value="UniProtKB-SubCell"/>
</dbReference>
<evidence type="ECO:0000256" key="7">
    <source>
        <dbReference type="ARBA" id="ARBA00022803"/>
    </source>
</evidence>
<dbReference type="FunFam" id="1.25.40.10:FF:000066">
    <property type="entry name" value="Tetratricopeptide repeat domain 7A"/>
    <property type="match status" value="1"/>
</dbReference>
<keyword evidence="4" id="KW-0963">Cytoplasm</keyword>
<evidence type="ECO:0000256" key="5">
    <source>
        <dbReference type="ARBA" id="ARBA00022553"/>
    </source>
</evidence>
<evidence type="ECO:0000256" key="3">
    <source>
        <dbReference type="ARBA" id="ARBA00022475"/>
    </source>
</evidence>
<dbReference type="Proteomes" id="UP000316079">
    <property type="component" value="Unassembled WGS sequence"/>
</dbReference>
<evidence type="ECO:0000256" key="1">
    <source>
        <dbReference type="ARBA" id="ARBA00004236"/>
    </source>
</evidence>
<evidence type="ECO:0000256" key="9">
    <source>
        <dbReference type="ARBA" id="ARBA00054379"/>
    </source>
</evidence>
<dbReference type="InterPro" id="IPR051722">
    <property type="entry name" value="Endocytosis_PI4K-reg_protein"/>
</dbReference>